<feature type="domain" description="Cytochrome c-552/4" evidence="4">
    <location>
        <begin position="189"/>
        <end position="229"/>
    </location>
</feature>
<accession>A0ABU2ZTF7</accession>
<organism evidence="5 6">
    <name type="scientific">Glaciecola petra</name>
    <dbReference type="NCBI Taxonomy" id="3075602"/>
    <lineage>
        <taxon>Bacteria</taxon>
        <taxon>Pseudomonadati</taxon>
        <taxon>Pseudomonadota</taxon>
        <taxon>Gammaproteobacteria</taxon>
        <taxon>Alteromonadales</taxon>
        <taxon>Alteromonadaceae</taxon>
        <taxon>Glaciecola</taxon>
    </lineage>
</organism>
<dbReference type="SUPFAM" id="SSF48695">
    <property type="entry name" value="Multiheme cytochromes"/>
    <property type="match status" value="1"/>
</dbReference>
<feature type="domain" description="Cytochrome c-552/4" evidence="4">
    <location>
        <begin position="51"/>
        <end position="77"/>
    </location>
</feature>
<dbReference type="Pfam" id="PF13435">
    <property type="entry name" value="Cytochrome_C554"/>
    <property type="match status" value="2"/>
</dbReference>
<dbReference type="Gene3D" id="1.25.40.10">
    <property type="entry name" value="Tetratricopeptide repeat domain"/>
    <property type="match status" value="1"/>
</dbReference>
<gene>
    <name evidence="5" type="ORF">RM552_13855</name>
</gene>
<feature type="domain" description="Doubled CXXCH motif" evidence="3">
    <location>
        <begin position="338"/>
        <end position="367"/>
    </location>
</feature>
<dbReference type="PANTHER" id="PTHR35038:SF8">
    <property type="entry name" value="C-TYPE POLYHEME CYTOCHROME OMCC"/>
    <property type="match status" value="1"/>
</dbReference>
<dbReference type="Proteomes" id="UP001253545">
    <property type="component" value="Unassembled WGS sequence"/>
</dbReference>
<evidence type="ECO:0000313" key="6">
    <source>
        <dbReference type="Proteomes" id="UP001253545"/>
    </source>
</evidence>
<keyword evidence="1" id="KW-0732">Signal</keyword>
<dbReference type="PROSITE" id="PS50005">
    <property type="entry name" value="TPR"/>
    <property type="match status" value="1"/>
</dbReference>
<evidence type="ECO:0000259" key="4">
    <source>
        <dbReference type="Pfam" id="PF13435"/>
    </source>
</evidence>
<reference evidence="5 6" key="1">
    <citation type="submission" date="2023-09" db="EMBL/GenBank/DDBJ databases">
        <authorList>
            <person name="Rey-Velasco X."/>
        </authorList>
    </citation>
    <scope>NUCLEOTIDE SEQUENCE [LARGE SCALE GENOMIC DNA]</scope>
    <source>
        <strain evidence="5 6">P117</strain>
    </source>
</reference>
<comment type="caution">
    <text evidence="5">The sequence shown here is derived from an EMBL/GenBank/DDBJ whole genome shotgun (WGS) entry which is preliminary data.</text>
</comment>
<evidence type="ECO:0000313" key="5">
    <source>
        <dbReference type="EMBL" id="MDT0595935.1"/>
    </source>
</evidence>
<dbReference type="InterPro" id="IPR010177">
    <property type="entry name" value="Paired_CXXCH_1"/>
</dbReference>
<dbReference type="Gene3D" id="1.10.1130.10">
    <property type="entry name" value="Flavocytochrome C3, Chain A"/>
    <property type="match status" value="2"/>
</dbReference>
<evidence type="ECO:0000256" key="1">
    <source>
        <dbReference type="ARBA" id="ARBA00022729"/>
    </source>
</evidence>
<evidence type="ECO:0000256" key="2">
    <source>
        <dbReference type="PROSITE-ProRule" id="PRU00339"/>
    </source>
</evidence>
<keyword evidence="2" id="KW-0802">TPR repeat</keyword>
<name>A0ABU2ZTF7_9ALTE</name>
<dbReference type="InterPro" id="IPR036280">
    <property type="entry name" value="Multihaem_cyt_sf"/>
</dbReference>
<dbReference type="RefSeq" id="WP_311369453.1">
    <property type="nucleotide sequence ID" value="NZ_JAVRHX010000004.1"/>
</dbReference>
<dbReference type="Pfam" id="PF09699">
    <property type="entry name" value="Paired_CXXCH_1"/>
    <property type="match status" value="1"/>
</dbReference>
<keyword evidence="6" id="KW-1185">Reference proteome</keyword>
<dbReference type="InterPro" id="IPR016024">
    <property type="entry name" value="ARM-type_fold"/>
</dbReference>
<dbReference type="InterPro" id="IPR019734">
    <property type="entry name" value="TPR_rpt"/>
</dbReference>
<dbReference type="EMBL" id="JAVRHX010000004">
    <property type="protein sequence ID" value="MDT0595935.1"/>
    <property type="molecule type" value="Genomic_DNA"/>
</dbReference>
<dbReference type="InterPro" id="IPR011990">
    <property type="entry name" value="TPR-like_helical_dom_sf"/>
</dbReference>
<protein>
    <submittedName>
        <fullName evidence="5">Multiheme c-type cytochrome</fullName>
    </submittedName>
</protein>
<feature type="repeat" description="TPR" evidence="2">
    <location>
        <begin position="653"/>
        <end position="686"/>
    </location>
</feature>
<dbReference type="InterPro" id="IPR051829">
    <property type="entry name" value="Multiheme_Cytochr_ET"/>
</dbReference>
<evidence type="ECO:0000259" key="3">
    <source>
        <dbReference type="Pfam" id="PF09699"/>
    </source>
</evidence>
<dbReference type="SUPFAM" id="SSF48371">
    <property type="entry name" value="ARM repeat"/>
    <property type="match status" value="1"/>
</dbReference>
<proteinExistence type="predicted"/>
<dbReference type="SUPFAM" id="SSF48452">
    <property type="entry name" value="TPR-like"/>
    <property type="match status" value="1"/>
</dbReference>
<dbReference type="PANTHER" id="PTHR35038">
    <property type="entry name" value="DISSIMILATORY SULFITE REDUCTASE SIRA"/>
    <property type="match status" value="1"/>
</dbReference>
<sequence>MRLLVLCVVCVPLLLSIQLIITSLFLGQVFATQSSEHSLPLTQKTFTSTDCIGCHQAQTDDWHKSDHAKAMSLPNERNVLANFSQQYARHFSQLAYFFTENGQFKATIKDNEVANGRNLEGGETFTVIYTFGHYPLQQYLVETDPGRLQVLPFAWDARTKEEGGQRWYHIYTEDIKAEDRLHWRQPLQNWNGMCADCHSDELKRNYQQDTNKFTSTFTGINVGCVSCHGTKNNEIHALDATDKAASSGLYEQVLWKLEPGDKTVSWSGPARDNTFMDGCFACHSLRSPLTDGFAANTPFLDNFSPQLITPPLYHPDGQIKEEVYVYGSFLQSKMYEQGVNCLDCHDPHTMKIKVEGNGLCLQCHTAQSFDTPKHHKHPVNTAGAQCVNCHMPSETYMGVDARRDHSFKIPRPDLSESFNTPNACIACHKDESNQWAAAALEKWNGAPKDLSQTRQTLLKLRHGQAVSLQTHLLIGHDSSIDTITRASAIEMLNRSTDHLLPTQLTSFINHEEALIRLAAARVANLVPAQERTSLLQPLLNDAVRAVRTAAVQQLVSLDIAQADINVYAAAFKEMLTANENVAWRGEGRVNQGNIALQEGDQIGAEIAYEGAVNIDPYFPVGYMNLADFYRAKQREDLVSEVLKKGLENLPLSADIAYSYGLHMVRQKNLPQAIQYFSKSVSLDPANPQLAYTYALAIDGSGDTRAAIKALKTLMPNYQNKQQLVELGMYLSQKAANRRDFDWFQQLQ</sequence>
<dbReference type="InterPro" id="IPR023155">
    <property type="entry name" value="Cyt_c-552/4"/>
</dbReference>